<keyword evidence="1 4" id="KW-0378">Hydrolase</keyword>
<dbReference type="NCBIfam" id="NF006087">
    <property type="entry name" value="PRK08236.1"/>
    <property type="match status" value="1"/>
</dbReference>
<dbReference type="InterPro" id="IPR019963">
    <property type="entry name" value="FL_hydrolase_MqnB"/>
</dbReference>
<comment type="pathway">
    <text evidence="1">Quinol/quinone metabolism; menaquinone biosynthesis.</text>
</comment>
<dbReference type="PANTHER" id="PTHR46832">
    <property type="entry name" value="5'-METHYLTHIOADENOSINE/S-ADENOSYLHOMOCYSTEINE NUCLEOSIDASE"/>
    <property type="match status" value="1"/>
</dbReference>
<dbReference type="InterPro" id="IPR035994">
    <property type="entry name" value="Nucleoside_phosphorylase_sf"/>
</dbReference>
<dbReference type="GO" id="GO:0008930">
    <property type="term" value="F:methylthioadenosine nucleosidase activity"/>
    <property type="evidence" value="ECO:0007669"/>
    <property type="project" value="TreeGrafter"/>
</dbReference>
<name>A0A316EI80_9ACTN</name>
<dbReference type="EMBL" id="QGGR01000042">
    <property type="protein sequence ID" value="PWK29913.1"/>
    <property type="molecule type" value="Genomic_DNA"/>
</dbReference>
<accession>A0A316EI80</accession>
<keyword evidence="1" id="KW-0474">Menaquinone biosynthesis</keyword>
<evidence type="ECO:0000313" key="5">
    <source>
        <dbReference type="Proteomes" id="UP000245697"/>
    </source>
</evidence>
<gene>
    <name evidence="1" type="primary">mqnB</name>
    <name evidence="4" type="ORF">BC793_14226</name>
</gene>
<evidence type="ECO:0000313" key="4">
    <source>
        <dbReference type="EMBL" id="PWK29913.1"/>
    </source>
</evidence>
<evidence type="ECO:0000256" key="1">
    <source>
        <dbReference type="HAMAP-Rule" id="MF_00991"/>
    </source>
</evidence>
<dbReference type="SUPFAM" id="SSF53167">
    <property type="entry name" value="Purine and uridine phosphorylases"/>
    <property type="match status" value="1"/>
</dbReference>
<sequence>MSSYPLLVVTAVTAEADAVRAGLDPGDVVVEAVGVGPAAAAAGTARLLAGRTYRAVVSAGIAGGFPGRAAVGGLVIATRSIAADLGAESPGGFLPIEELGFGTSVLDAAPRLVEALETALPGAVSGDVLTLATVTGTAATADRLATRFPRAVAEAMEGYGVAVAADGAGVPFAELRAISNPIGPRDRAAWRLGDAFAALRAAAPALAALPS</sequence>
<dbReference type="Proteomes" id="UP000245697">
    <property type="component" value="Unassembled WGS sequence"/>
</dbReference>
<dbReference type="RefSeq" id="WP_109602801.1">
    <property type="nucleotide sequence ID" value="NZ_BONA01000105.1"/>
</dbReference>
<dbReference type="GO" id="GO:0009116">
    <property type="term" value="P:nucleoside metabolic process"/>
    <property type="evidence" value="ECO:0007669"/>
    <property type="project" value="InterPro"/>
</dbReference>
<proteinExistence type="inferred from homology"/>
<dbReference type="Gene3D" id="3.40.50.1580">
    <property type="entry name" value="Nucleoside phosphorylase domain"/>
    <property type="match status" value="1"/>
</dbReference>
<dbReference type="GO" id="GO:0008782">
    <property type="term" value="F:adenosylhomocysteine nucleosidase activity"/>
    <property type="evidence" value="ECO:0007669"/>
    <property type="project" value="TreeGrafter"/>
</dbReference>
<reference evidence="4 5" key="1">
    <citation type="submission" date="2018-05" db="EMBL/GenBank/DDBJ databases">
        <title>Genomic Encyclopedia of Archaeal and Bacterial Type Strains, Phase II (KMG-II): from individual species to whole genera.</title>
        <authorList>
            <person name="Goeker M."/>
        </authorList>
    </citation>
    <scope>NUCLEOTIDE SEQUENCE [LARGE SCALE GENOMIC DNA]</scope>
    <source>
        <strain evidence="4 5">DSM 45184</strain>
    </source>
</reference>
<evidence type="ECO:0000259" key="3">
    <source>
        <dbReference type="Pfam" id="PF01048"/>
    </source>
</evidence>
<dbReference type="UniPathway" id="UPA00079"/>
<protein>
    <recommendedName>
        <fullName evidence="1 2">Futalosine hydrolase</fullName>
        <shortName evidence="1">FL hydrolase</shortName>
        <ecNumber evidence="1 2">3.2.2.26</ecNumber>
    </recommendedName>
    <alternativeName>
        <fullName evidence="1">Futalosine nucleosidase</fullName>
    </alternativeName>
    <alternativeName>
        <fullName evidence="1">Menaquinone biosynthetic enzyme MqnB</fullName>
    </alternativeName>
</protein>
<feature type="domain" description="Nucleoside phosphorylase" evidence="3">
    <location>
        <begin position="26"/>
        <end position="201"/>
    </location>
</feature>
<dbReference type="Pfam" id="PF01048">
    <property type="entry name" value="PNP_UDP_1"/>
    <property type="match status" value="1"/>
</dbReference>
<dbReference type="EC" id="3.2.2.26" evidence="1 2"/>
<comment type="similarity">
    <text evidence="1">Belongs to the PNP/UDP phosphorylase family. Futalosine hydrolase subfamily.</text>
</comment>
<dbReference type="GO" id="GO:0009234">
    <property type="term" value="P:menaquinone biosynthetic process"/>
    <property type="evidence" value="ECO:0007669"/>
    <property type="project" value="UniProtKB-UniRule"/>
</dbReference>
<dbReference type="AlphaFoldDB" id="A0A316EI80"/>
<dbReference type="PANTHER" id="PTHR46832:SF2">
    <property type="entry name" value="FUTALOSINE HYDROLASE"/>
    <property type="match status" value="1"/>
</dbReference>
<organism evidence="4 5">
    <name type="scientific">Actinoplanes xinjiangensis</name>
    <dbReference type="NCBI Taxonomy" id="512350"/>
    <lineage>
        <taxon>Bacteria</taxon>
        <taxon>Bacillati</taxon>
        <taxon>Actinomycetota</taxon>
        <taxon>Actinomycetes</taxon>
        <taxon>Micromonosporales</taxon>
        <taxon>Micromonosporaceae</taxon>
        <taxon>Actinoplanes</taxon>
    </lineage>
</organism>
<comment type="catalytic activity">
    <reaction evidence="1">
        <text>futalosine + H2O = dehypoxanthine futalosine + hypoxanthine</text>
        <dbReference type="Rhea" id="RHEA:25904"/>
        <dbReference type="ChEBI" id="CHEBI:15377"/>
        <dbReference type="ChEBI" id="CHEBI:17368"/>
        <dbReference type="ChEBI" id="CHEBI:58863"/>
        <dbReference type="ChEBI" id="CHEBI:58864"/>
        <dbReference type="EC" id="3.2.2.26"/>
    </reaction>
</comment>
<dbReference type="GO" id="GO:0005829">
    <property type="term" value="C:cytosol"/>
    <property type="evidence" value="ECO:0007669"/>
    <property type="project" value="TreeGrafter"/>
</dbReference>
<dbReference type="HAMAP" id="MF_00991">
    <property type="entry name" value="MqnB"/>
    <property type="match status" value="1"/>
</dbReference>
<keyword evidence="5" id="KW-1185">Reference proteome</keyword>
<dbReference type="OrthoDB" id="9788270at2"/>
<evidence type="ECO:0000256" key="2">
    <source>
        <dbReference type="NCBIfam" id="TIGR03664"/>
    </source>
</evidence>
<dbReference type="InterPro" id="IPR000845">
    <property type="entry name" value="Nucleoside_phosphorylase_d"/>
</dbReference>
<comment type="function">
    <text evidence="1">Catalyzes the hydrolysis of futalosine (FL) to dehypoxanthine futalosine (DHFL) and hypoxanthine, a step in the biosynthesis of menaquinone (MK, vitamin K2).</text>
</comment>
<comment type="caution">
    <text evidence="4">The sequence shown here is derived from an EMBL/GenBank/DDBJ whole genome shotgun (WGS) entry which is preliminary data.</text>
</comment>
<dbReference type="NCBIfam" id="TIGR03664">
    <property type="entry name" value="fut_nucase"/>
    <property type="match status" value="1"/>
</dbReference>
<dbReference type="GO" id="GO:0019284">
    <property type="term" value="P:L-methionine salvage from S-adenosylmethionine"/>
    <property type="evidence" value="ECO:0007669"/>
    <property type="project" value="TreeGrafter"/>
</dbReference>